<keyword evidence="1" id="KW-0472">Membrane</keyword>
<reference evidence="2" key="1">
    <citation type="submission" date="2011-06" db="EMBL/GenBank/DDBJ databases">
        <authorList>
            <person name="Saw J.H.W."/>
            <person name="Kanbe M."/>
            <person name="Aizawa S.-I."/>
            <person name="Saito J.A."/>
            <person name="Young A."/>
            <person name="Hou S."/>
            <person name="Alam M."/>
        </authorList>
    </citation>
    <scope>NUCLEOTIDE SEQUENCE</scope>
    <source>
        <strain evidence="2">Lewin</strain>
    </source>
</reference>
<gene>
    <name evidence="2" type="ordered locus">SGRA_2906</name>
</gene>
<dbReference type="RefSeq" id="WP_015693237.1">
    <property type="nucleotide sequence ID" value="NC_016940.1"/>
</dbReference>
<protein>
    <submittedName>
        <fullName evidence="2">Uncharacterized protein</fullName>
    </submittedName>
</protein>
<name>H6LAP1_SAPGL</name>
<keyword evidence="1" id="KW-1133">Transmembrane helix</keyword>
<dbReference type="AlphaFoldDB" id="H6LAP1"/>
<evidence type="ECO:0000313" key="2">
    <source>
        <dbReference type="EMBL" id="AFC25634.1"/>
    </source>
</evidence>
<organism evidence="2 3">
    <name type="scientific">Saprospira grandis (strain Lewin)</name>
    <dbReference type="NCBI Taxonomy" id="984262"/>
    <lineage>
        <taxon>Bacteria</taxon>
        <taxon>Pseudomonadati</taxon>
        <taxon>Bacteroidota</taxon>
        <taxon>Saprospiria</taxon>
        <taxon>Saprospirales</taxon>
        <taxon>Saprospiraceae</taxon>
        <taxon>Saprospira</taxon>
    </lineage>
</organism>
<evidence type="ECO:0000313" key="3">
    <source>
        <dbReference type="Proteomes" id="UP000007519"/>
    </source>
</evidence>
<keyword evidence="1" id="KW-0812">Transmembrane</keyword>
<dbReference type="Proteomes" id="UP000007519">
    <property type="component" value="Chromosome"/>
</dbReference>
<dbReference type="HOGENOM" id="CLU_2182101_0_0_10"/>
<dbReference type="OrthoDB" id="1446203at2"/>
<keyword evidence="3" id="KW-1185">Reference proteome</keyword>
<dbReference type="EMBL" id="CP002831">
    <property type="protein sequence ID" value="AFC25634.1"/>
    <property type="molecule type" value="Genomic_DNA"/>
</dbReference>
<dbReference type="KEGG" id="sgn:SGRA_2906"/>
<proteinExistence type="predicted"/>
<sequence>MLKFFKLGGHQPRGFGYQPRFYDADKEALENRVRAAEGRKTGDIDREVTKMRIREELRLAREIAKREHRGLWSGGILRLLIILGILTAAAYAALERWLPGLLNFWFPNS</sequence>
<feature type="transmembrane region" description="Helical" evidence="1">
    <location>
        <begin position="75"/>
        <end position="94"/>
    </location>
</feature>
<reference evidence="2" key="2">
    <citation type="journal article" date="2012" name="Stand. Genomic Sci.">
        <title>Complete genome sequencing and analysis of Saprospira grandis str. Lewin, a predatory marine bacterium.</title>
        <authorList>
            <person name="Saw J.H."/>
            <person name="Yuryev A."/>
            <person name="Kanbe M."/>
            <person name="Hou S."/>
            <person name="Young A.G."/>
            <person name="Aizawa S."/>
            <person name="Alam M."/>
        </authorList>
    </citation>
    <scope>NUCLEOTIDE SEQUENCE [LARGE SCALE GENOMIC DNA]</scope>
    <source>
        <strain evidence="2">Lewin</strain>
    </source>
</reference>
<accession>H6LAP1</accession>
<evidence type="ECO:0000256" key="1">
    <source>
        <dbReference type="SAM" id="Phobius"/>
    </source>
</evidence>